<protein>
    <submittedName>
        <fullName evidence="1">Uncharacterized protein</fullName>
    </submittedName>
</protein>
<proteinExistence type="predicted"/>
<name>A0A8S5UDL2_9CAUD</name>
<accession>A0A8S5UDL2</accession>
<evidence type="ECO:0000313" key="1">
    <source>
        <dbReference type="EMBL" id="DAF92462.1"/>
    </source>
</evidence>
<dbReference type="EMBL" id="BK016067">
    <property type="protein sequence ID" value="DAF92462.1"/>
    <property type="molecule type" value="Genomic_DNA"/>
</dbReference>
<sequence>MFCCLPFSSFSIVEMFTLLLLASSAREILSLARSARKFCDRISPFHTLISPYFLQRTFYLTFLLWLVATYNI</sequence>
<organism evidence="1">
    <name type="scientific">Siphoviridae sp. ctkhg5</name>
    <dbReference type="NCBI Taxonomy" id="2825643"/>
    <lineage>
        <taxon>Viruses</taxon>
        <taxon>Duplodnaviria</taxon>
        <taxon>Heunggongvirae</taxon>
        <taxon>Uroviricota</taxon>
        <taxon>Caudoviricetes</taxon>
    </lineage>
</organism>
<reference evidence="1" key="1">
    <citation type="journal article" date="2021" name="Proc. Natl. Acad. Sci. U.S.A.">
        <title>A Catalog of Tens of Thousands of Viruses from Human Metagenomes Reveals Hidden Associations with Chronic Diseases.</title>
        <authorList>
            <person name="Tisza M.J."/>
            <person name="Buck C.B."/>
        </authorList>
    </citation>
    <scope>NUCLEOTIDE SEQUENCE</scope>
    <source>
        <strain evidence="1">Ctkhg5</strain>
    </source>
</reference>